<dbReference type="EMBL" id="VSSQ01000109">
    <property type="protein sequence ID" value="MPL77690.1"/>
    <property type="molecule type" value="Genomic_DNA"/>
</dbReference>
<dbReference type="InterPro" id="IPR011761">
    <property type="entry name" value="ATP-grasp"/>
</dbReference>
<dbReference type="GO" id="GO:0016879">
    <property type="term" value="F:ligase activity, forming carbon-nitrogen bonds"/>
    <property type="evidence" value="ECO:0007669"/>
    <property type="project" value="TreeGrafter"/>
</dbReference>
<dbReference type="Gene3D" id="3.30.1490.20">
    <property type="entry name" value="ATP-grasp fold, A domain"/>
    <property type="match status" value="1"/>
</dbReference>
<organism evidence="2">
    <name type="scientific">bioreactor metagenome</name>
    <dbReference type="NCBI Taxonomy" id="1076179"/>
    <lineage>
        <taxon>unclassified sequences</taxon>
        <taxon>metagenomes</taxon>
        <taxon>ecological metagenomes</taxon>
    </lineage>
</organism>
<keyword evidence="2" id="KW-0436">Ligase</keyword>
<keyword evidence="2" id="KW-0687">Ribonucleoprotein</keyword>
<evidence type="ECO:0000259" key="1">
    <source>
        <dbReference type="PROSITE" id="PS50975"/>
    </source>
</evidence>
<name>A0A644UFM8_9ZZZZ</name>
<dbReference type="PANTHER" id="PTHR21621:SF0">
    <property type="entry name" value="BETA-CITRYLGLUTAMATE SYNTHASE B-RELATED"/>
    <property type="match status" value="1"/>
</dbReference>
<dbReference type="AlphaFoldDB" id="A0A644UFM8"/>
<dbReference type="PROSITE" id="PS50975">
    <property type="entry name" value="ATP_GRASP"/>
    <property type="match status" value="1"/>
</dbReference>
<protein>
    <submittedName>
        <fullName evidence="2">Ribosomal protein S6--L-glutamate ligase</fullName>
        <ecNumber evidence="2">6.3.2.-</ecNumber>
    </submittedName>
</protein>
<comment type="caution">
    <text evidence="2">The sequence shown here is derived from an EMBL/GenBank/DDBJ whole genome shotgun (WGS) entry which is preliminary data.</text>
</comment>
<gene>
    <name evidence="2" type="primary">rimK_2</name>
    <name evidence="2" type="ORF">SDC9_23547</name>
</gene>
<dbReference type="GO" id="GO:0046872">
    <property type="term" value="F:metal ion binding"/>
    <property type="evidence" value="ECO:0007669"/>
    <property type="project" value="InterPro"/>
</dbReference>
<dbReference type="PANTHER" id="PTHR21621">
    <property type="entry name" value="RIBOSOMAL PROTEIN S6 MODIFICATION PROTEIN"/>
    <property type="match status" value="1"/>
</dbReference>
<dbReference type="Pfam" id="PF08443">
    <property type="entry name" value="RimK"/>
    <property type="match status" value="1"/>
</dbReference>
<sequence length="267" mass="29131">MIHIIPKPTDTPTDNSTGMVQAELRRRGVPFVNLDLASVDPFDLPVSGGTIWACGIKQDGVQFELLKALELENHVINSPEAIAICASKVTTTAKIIRAGAPSPATCFTNSIETVQNFLDSHGGKAVYKPVYGYDGNGIYLFRSVDEIKEEPPYYVQEYVKNDRDYRIFVIDNTAVGAIKRESAHLTHNIHQGGCGQAVDIPKDMADAAEGAARAIGIDYCGVDLLPLEDGGYTVLEVNGTPNWHCMTAPIPKLLADYLIRQDKEGRK</sequence>
<dbReference type="GO" id="GO:0005737">
    <property type="term" value="C:cytoplasm"/>
    <property type="evidence" value="ECO:0007669"/>
    <property type="project" value="TreeGrafter"/>
</dbReference>
<keyword evidence="2" id="KW-0689">Ribosomal protein</keyword>
<dbReference type="GO" id="GO:0005524">
    <property type="term" value="F:ATP binding"/>
    <property type="evidence" value="ECO:0007669"/>
    <property type="project" value="InterPro"/>
</dbReference>
<dbReference type="GO" id="GO:0005840">
    <property type="term" value="C:ribosome"/>
    <property type="evidence" value="ECO:0007669"/>
    <property type="project" value="UniProtKB-KW"/>
</dbReference>
<dbReference type="Gene3D" id="3.30.470.20">
    <property type="entry name" value="ATP-grasp fold, B domain"/>
    <property type="match status" value="1"/>
</dbReference>
<feature type="domain" description="ATP-grasp" evidence="1">
    <location>
        <begin position="92"/>
        <end position="263"/>
    </location>
</feature>
<evidence type="ECO:0000313" key="2">
    <source>
        <dbReference type="EMBL" id="MPL77690.1"/>
    </source>
</evidence>
<dbReference type="InterPro" id="IPR013651">
    <property type="entry name" value="ATP-grasp_RimK-type"/>
</dbReference>
<dbReference type="SUPFAM" id="SSF56059">
    <property type="entry name" value="Glutathione synthetase ATP-binding domain-like"/>
    <property type="match status" value="1"/>
</dbReference>
<accession>A0A644UFM8</accession>
<reference evidence="2" key="1">
    <citation type="submission" date="2019-08" db="EMBL/GenBank/DDBJ databases">
        <authorList>
            <person name="Kucharzyk K."/>
            <person name="Murdoch R.W."/>
            <person name="Higgins S."/>
            <person name="Loffler F."/>
        </authorList>
    </citation>
    <scope>NUCLEOTIDE SEQUENCE</scope>
</reference>
<dbReference type="InterPro" id="IPR013815">
    <property type="entry name" value="ATP_grasp_subdomain_1"/>
</dbReference>
<proteinExistence type="predicted"/>
<dbReference type="EC" id="6.3.2.-" evidence="2"/>